<sequence>GKQIKSKWKSHCRESNLQPCCNAIVTFPPCIHTSLLNLNKCQLLINKPHWQKIVFSLAKVMVLLAEVGRGSGL</sequence>
<feature type="non-terminal residue" evidence="1">
    <location>
        <position position="73"/>
    </location>
</feature>
<dbReference type="EMBL" id="HADX01001169">
    <property type="protein sequence ID" value="SBP23401.1"/>
    <property type="molecule type" value="Transcribed_RNA"/>
</dbReference>
<protein>
    <submittedName>
        <fullName evidence="1">Uncharacterized protein</fullName>
    </submittedName>
</protein>
<gene>
    <name evidence="1" type="primary">Nfu_g_1_014900</name>
</gene>
<feature type="non-terminal residue" evidence="1">
    <location>
        <position position="1"/>
    </location>
</feature>
<organism evidence="1">
    <name type="scientific">Iconisemion striatum</name>
    <dbReference type="NCBI Taxonomy" id="60296"/>
    <lineage>
        <taxon>Eukaryota</taxon>
        <taxon>Metazoa</taxon>
        <taxon>Chordata</taxon>
        <taxon>Craniata</taxon>
        <taxon>Vertebrata</taxon>
        <taxon>Euteleostomi</taxon>
        <taxon>Actinopterygii</taxon>
        <taxon>Neopterygii</taxon>
        <taxon>Teleostei</taxon>
        <taxon>Neoteleostei</taxon>
        <taxon>Acanthomorphata</taxon>
        <taxon>Ovalentaria</taxon>
        <taxon>Atherinomorphae</taxon>
        <taxon>Cyprinodontiformes</taxon>
        <taxon>Nothobranchiidae</taxon>
        <taxon>Iconisemion</taxon>
    </lineage>
</organism>
<dbReference type="AlphaFoldDB" id="A0A1A7XZA0"/>
<name>A0A1A7XZA0_9TELE</name>
<reference evidence="1" key="1">
    <citation type="submission" date="2016-05" db="EMBL/GenBank/DDBJ databases">
        <authorList>
            <person name="Lavstsen T."/>
            <person name="Jespersen J.S."/>
        </authorList>
    </citation>
    <scope>NUCLEOTIDE SEQUENCE</scope>
    <source>
        <tissue evidence="1">Brain</tissue>
    </source>
</reference>
<accession>A0A1A7XZA0</accession>
<evidence type="ECO:0000313" key="1">
    <source>
        <dbReference type="EMBL" id="SBP23401.1"/>
    </source>
</evidence>
<proteinExistence type="predicted"/>
<reference evidence="1" key="2">
    <citation type="submission" date="2016-06" db="EMBL/GenBank/DDBJ databases">
        <title>The genome of a short-lived fish provides insights into sex chromosome evolution and the genetic control of aging.</title>
        <authorList>
            <person name="Reichwald K."/>
            <person name="Felder M."/>
            <person name="Petzold A."/>
            <person name="Koch P."/>
            <person name="Groth M."/>
            <person name="Platzer M."/>
        </authorList>
    </citation>
    <scope>NUCLEOTIDE SEQUENCE</scope>
    <source>
        <tissue evidence="1">Brain</tissue>
    </source>
</reference>